<dbReference type="OrthoDB" id="2746358at2"/>
<dbReference type="GO" id="GO:0008641">
    <property type="term" value="F:ubiquitin-like modifier activating enzyme activity"/>
    <property type="evidence" value="ECO:0007669"/>
    <property type="project" value="InterPro"/>
</dbReference>
<gene>
    <name evidence="2" type="ORF">SAMN05216389_10152</name>
</gene>
<evidence type="ECO:0000313" key="3">
    <source>
        <dbReference type="Proteomes" id="UP000198618"/>
    </source>
</evidence>
<dbReference type="InterPro" id="IPR045886">
    <property type="entry name" value="ThiF/MoeB/HesA"/>
</dbReference>
<keyword evidence="3" id="KW-1185">Reference proteome</keyword>
<dbReference type="PANTHER" id="PTHR43267">
    <property type="entry name" value="TRNA THREONYLCARBAMOYLADENOSINE DEHYDRATASE"/>
    <property type="match status" value="1"/>
</dbReference>
<dbReference type="STRING" id="930131.SAMN05216389_10152"/>
<dbReference type="CDD" id="cd01483">
    <property type="entry name" value="E1_enzyme_family"/>
    <property type="match status" value="1"/>
</dbReference>
<dbReference type="Gene3D" id="3.40.50.720">
    <property type="entry name" value="NAD(P)-binding Rossmann-like Domain"/>
    <property type="match status" value="1"/>
</dbReference>
<dbReference type="RefSeq" id="WP_090865614.1">
    <property type="nucleotide sequence ID" value="NZ_FOHE01000001.1"/>
</dbReference>
<dbReference type="InterPro" id="IPR042088">
    <property type="entry name" value="OligoPept_F_C"/>
</dbReference>
<dbReference type="AlphaFoldDB" id="A0A1H9XZN6"/>
<dbReference type="InterPro" id="IPR000594">
    <property type="entry name" value="ThiF_NAD_FAD-bd"/>
</dbReference>
<dbReference type="GO" id="GO:0061504">
    <property type="term" value="P:cyclic threonylcarbamoyladenosine biosynthetic process"/>
    <property type="evidence" value="ECO:0007669"/>
    <property type="project" value="TreeGrafter"/>
</dbReference>
<dbReference type="SUPFAM" id="SSF69572">
    <property type="entry name" value="Activating enzymes of the ubiquitin-like proteins"/>
    <property type="match status" value="1"/>
</dbReference>
<proteinExistence type="predicted"/>
<dbReference type="GO" id="GO:0061503">
    <property type="term" value="F:tRNA threonylcarbamoyladenosine dehydratase"/>
    <property type="evidence" value="ECO:0007669"/>
    <property type="project" value="TreeGrafter"/>
</dbReference>
<evidence type="ECO:0000313" key="2">
    <source>
        <dbReference type="EMBL" id="SES61868.1"/>
    </source>
</evidence>
<dbReference type="EMBL" id="FOHE01000001">
    <property type="protein sequence ID" value="SES61868.1"/>
    <property type="molecule type" value="Genomic_DNA"/>
</dbReference>
<name>A0A1H9XZN6_9BACI</name>
<reference evidence="2 3" key="1">
    <citation type="submission" date="2016-10" db="EMBL/GenBank/DDBJ databases">
        <authorList>
            <person name="de Groot N.N."/>
        </authorList>
    </citation>
    <scope>NUCLEOTIDE SEQUENCE [LARGE SCALE GENOMIC DNA]</scope>
    <source>
        <strain evidence="2 3">IBRC-M 10780</strain>
    </source>
</reference>
<feature type="domain" description="THIF-type NAD/FAD binding fold" evidence="1">
    <location>
        <begin position="108"/>
        <end position="234"/>
    </location>
</feature>
<dbReference type="PANTHER" id="PTHR43267:SF1">
    <property type="entry name" value="TRNA THREONYLCARBAMOYLADENOSINE DEHYDRATASE"/>
    <property type="match status" value="1"/>
</dbReference>
<dbReference type="Pfam" id="PF00899">
    <property type="entry name" value="ThiF"/>
    <property type="match status" value="1"/>
</dbReference>
<organism evidence="2 3">
    <name type="scientific">Oceanobacillus limi</name>
    <dbReference type="NCBI Taxonomy" id="930131"/>
    <lineage>
        <taxon>Bacteria</taxon>
        <taxon>Bacillati</taxon>
        <taxon>Bacillota</taxon>
        <taxon>Bacilli</taxon>
        <taxon>Bacillales</taxon>
        <taxon>Bacillaceae</taxon>
        <taxon>Oceanobacillus</taxon>
    </lineage>
</organism>
<dbReference type="Proteomes" id="UP000198618">
    <property type="component" value="Unassembled WGS sequence"/>
</dbReference>
<protein>
    <submittedName>
        <fullName evidence="2">ThiF family protein</fullName>
    </submittedName>
</protein>
<evidence type="ECO:0000259" key="1">
    <source>
        <dbReference type="Pfam" id="PF00899"/>
    </source>
</evidence>
<dbReference type="SUPFAM" id="SSF55486">
    <property type="entry name" value="Metalloproteases ('zincins'), catalytic domain"/>
    <property type="match status" value="1"/>
</dbReference>
<dbReference type="Gene3D" id="1.10.1370.20">
    <property type="entry name" value="Oligoendopeptidase f, C-terminal domain"/>
    <property type="match status" value="1"/>
</dbReference>
<sequence>MTKLRTSLSFRGYPDQSLVTYYDGEQKDIFVDQFHLFWDLLEALSSNQNTDMIQKWKDKHGVSDTEYALIMELLDEHNLLEEESVQAGQDTEFLKRNLNFFRTYGWNSDAILNKLSHLTIAVIGAGTVGASIAYSYAKMGVGKIIIYDSDDVEAKNVPAQFVYDRNDIGNAKVDALKQKIYETNPHTDVVRYNKKVEDIQNIEESLSDHQVDYIFSCFDDGSIALYRDLINKSAELGSTCVVLGYAYDMTVAYVLDESNIDYFLNNSIISFDKDFLITENRGMMLQSLIGSFLGTRILLGEAGFMSHERKEAYTFNVKTMEFQMLDRIDEIAVDDFTKQLNAIYPVEEIPNMVAAYREVIRNLGGDIPGALEVELLSLQQFFTLLINIDGLEALGLEKVYQDYVELLGSIDEAEESQSTQTDDHYVTYMSLIQNMSISVGDENEGIYSIFNRINQISDEQERKVLQEKCFTTIKEYADVLLGYFVEAKKPYIEPMNTKQYVENVFGCSVHHIDIFNQIYQEQFESLTKRIYEVIFPNQPSNQVDFLYFQEEHTELPDLELEEGFKIIRQAFQENNQAFARHNTELEKKNAIKQNHANLNRTFYFPQAKENRIIIDFNGSYNSLFTLAHEIGHSYFNKAYNDSFFDDSYKLVNESLANYKEIRFLYALLNDKEEHVDKNGVSMEYLHRLNKTLLSSYSIYVLENQMIHHIRSKNTLSVEDFLQIQEVSPGLLLKEIRFMNRKHANLNVLLNPGFVFDYQDHIQEPVSFLLGMYLHAYSMKHGVDYTDYKIKTALANKCTQLDSFCKFVFGMPFHSDIIRDSLALTDQLIQTLTEHLNNQSMRMGQ</sequence>
<accession>A0A1H9XZN6</accession>
<dbReference type="InterPro" id="IPR035985">
    <property type="entry name" value="Ubiquitin-activating_enz"/>
</dbReference>